<keyword evidence="2" id="KW-0812">Transmembrane</keyword>
<feature type="signal peptide" evidence="3">
    <location>
        <begin position="1"/>
        <end position="27"/>
    </location>
</feature>
<organism evidence="4 5">
    <name type="scientific">Meganyctiphanes norvegica</name>
    <name type="common">Northern krill</name>
    <name type="synonym">Thysanopoda norvegica</name>
    <dbReference type="NCBI Taxonomy" id="48144"/>
    <lineage>
        <taxon>Eukaryota</taxon>
        <taxon>Metazoa</taxon>
        <taxon>Ecdysozoa</taxon>
        <taxon>Arthropoda</taxon>
        <taxon>Crustacea</taxon>
        <taxon>Multicrustacea</taxon>
        <taxon>Malacostraca</taxon>
        <taxon>Eumalacostraca</taxon>
        <taxon>Eucarida</taxon>
        <taxon>Euphausiacea</taxon>
        <taxon>Euphausiidae</taxon>
        <taxon>Meganyctiphanes</taxon>
    </lineage>
</organism>
<proteinExistence type="predicted"/>
<evidence type="ECO:0000256" key="3">
    <source>
        <dbReference type="SAM" id="SignalP"/>
    </source>
</evidence>
<comment type="caution">
    <text evidence="4">The sequence shown here is derived from an EMBL/GenBank/DDBJ whole genome shotgun (WGS) entry which is preliminary data.</text>
</comment>
<evidence type="ECO:0000256" key="2">
    <source>
        <dbReference type="SAM" id="Phobius"/>
    </source>
</evidence>
<reference evidence="4 5" key="1">
    <citation type="submission" date="2024-05" db="EMBL/GenBank/DDBJ databases">
        <authorList>
            <person name="Wallberg A."/>
        </authorList>
    </citation>
    <scope>NUCLEOTIDE SEQUENCE [LARGE SCALE GENOMIC DNA]</scope>
</reference>
<dbReference type="Proteomes" id="UP001497623">
    <property type="component" value="Unassembled WGS sequence"/>
</dbReference>
<dbReference type="EMBL" id="CAXKWB010043082">
    <property type="protein sequence ID" value="CAL4158942.1"/>
    <property type="molecule type" value="Genomic_DNA"/>
</dbReference>
<evidence type="ECO:0000313" key="4">
    <source>
        <dbReference type="EMBL" id="CAL4158942.1"/>
    </source>
</evidence>
<feature type="chain" id="PRO_5043461153" evidence="3">
    <location>
        <begin position="28"/>
        <end position="197"/>
    </location>
</feature>
<gene>
    <name evidence="4" type="ORF">MNOR_LOCUS32165</name>
</gene>
<keyword evidence="2" id="KW-1133">Transmembrane helix</keyword>
<name>A0AAV2S1X1_MEGNR</name>
<keyword evidence="5" id="KW-1185">Reference proteome</keyword>
<dbReference type="AlphaFoldDB" id="A0AAV2S1X1"/>
<accession>A0AAV2S1X1</accession>
<evidence type="ECO:0000256" key="1">
    <source>
        <dbReference type="SAM" id="MobiDB-lite"/>
    </source>
</evidence>
<protein>
    <submittedName>
        <fullName evidence="4">Uncharacterized protein</fullName>
    </submittedName>
</protein>
<evidence type="ECO:0000313" key="5">
    <source>
        <dbReference type="Proteomes" id="UP001497623"/>
    </source>
</evidence>
<feature type="region of interest" description="Disordered" evidence="1">
    <location>
        <begin position="165"/>
        <end position="184"/>
    </location>
</feature>
<keyword evidence="2" id="KW-0472">Membrane</keyword>
<sequence>MSHSNIITMPLPCTILLLSAYSGLSIAALVSNGDDHRIEIISPAVRNVPLQHNSQLLTILLRATSNSSAINTTTNQQEWSNNNTSKKLEEVKSITNQQVKDNYYNKQSIQKQFSSNIESGPEVIEVPPQNGIVSVIVASIVVGLCVSYMVVFLTGAMLAEWRKRKGKSPDHTDGQSNMKHHQPVQVVHNGTKLTAVY</sequence>
<keyword evidence="3" id="KW-0732">Signal</keyword>
<feature type="transmembrane region" description="Helical" evidence="2">
    <location>
        <begin position="132"/>
        <end position="159"/>
    </location>
</feature>